<keyword evidence="5" id="KW-1185">Reference proteome</keyword>
<accession>A0A2J6SGG8</accession>
<dbReference type="InterPro" id="IPR046529">
    <property type="entry name" value="DUF6594"/>
</dbReference>
<keyword evidence="2" id="KW-0472">Membrane</keyword>
<sequence>MSRKPLDPEAGRPPEAWRDGYPAVAAWMAKDPDSESFVYRKFDKLSARNLLNLQSELIDLESRQDKFDEESRNSNDLVLKQSNRKWETFVKNAAEREQERQRMELNKEIRAKLREYHETLLLQSQIANLERPSNRVLSAFRSWFTGGIQPATGAKIDPVLGGRAKDTLDDRHDLVALRTPADKDPLSLFLQNHWPFPVRRAEDGQGTTGHYLEKHVVWAVAIISTIIAAILLIGAIVGLYTVQKTEWRLIMLSCFTALFAISVGLLTSARRAEIFGSTAAYAAVLVVFVSSNLATLPPGG</sequence>
<proteinExistence type="predicted"/>
<feature type="coiled-coil region" evidence="1">
    <location>
        <begin position="50"/>
        <end position="115"/>
    </location>
</feature>
<name>A0A2J6SGG8_9HELO</name>
<evidence type="ECO:0000313" key="5">
    <source>
        <dbReference type="Proteomes" id="UP000235371"/>
    </source>
</evidence>
<dbReference type="RefSeq" id="XP_024726743.1">
    <property type="nucleotide sequence ID" value="XM_024887654.1"/>
</dbReference>
<evidence type="ECO:0000256" key="2">
    <source>
        <dbReference type="SAM" id="Phobius"/>
    </source>
</evidence>
<evidence type="ECO:0000313" key="4">
    <source>
        <dbReference type="EMBL" id="PMD49839.1"/>
    </source>
</evidence>
<dbReference type="PANTHER" id="PTHR34502">
    <property type="entry name" value="DUF6594 DOMAIN-CONTAINING PROTEIN-RELATED"/>
    <property type="match status" value="1"/>
</dbReference>
<dbReference type="PANTHER" id="PTHR34502:SF4">
    <property type="entry name" value="DUF6594 DOMAIN-CONTAINING PROTEIN"/>
    <property type="match status" value="1"/>
</dbReference>
<feature type="transmembrane region" description="Helical" evidence="2">
    <location>
        <begin position="247"/>
        <end position="267"/>
    </location>
</feature>
<reference evidence="4 5" key="1">
    <citation type="submission" date="2016-04" db="EMBL/GenBank/DDBJ databases">
        <title>A degradative enzymes factory behind the ericoid mycorrhizal symbiosis.</title>
        <authorList>
            <consortium name="DOE Joint Genome Institute"/>
            <person name="Martino E."/>
            <person name="Morin E."/>
            <person name="Grelet G."/>
            <person name="Kuo A."/>
            <person name="Kohler A."/>
            <person name="Daghino S."/>
            <person name="Barry K."/>
            <person name="Choi C."/>
            <person name="Cichocki N."/>
            <person name="Clum A."/>
            <person name="Copeland A."/>
            <person name="Hainaut M."/>
            <person name="Haridas S."/>
            <person name="Labutti K."/>
            <person name="Lindquist E."/>
            <person name="Lipzen A."/>
            <person name="Khouja H.-R."/>
            <person name="Murat C."/>
            <person name="Ohm R."/>
            <person name="Olson A."/>
            <person name="Spatafora J."/>
            <person name="Veneault-Fourrey C."/>
            <person name="Henrissat B."/>
            <person name="Grigoriev I."/>
            <person name="Martin F."/>
            <person name="Perotto S."/>
        </authorList>
    </citation>
    <scope>NUCLEOTIDE SEQUENCE [LARGE SCALE GENOMIC DNA]</scope>
    <source>
        <strain evidence="4 5">E</strain>
    </source>
</reference>
<keyword evidence="2" id="KW-1133">Transmembrane helix</keyword>
<evidence type="ECO:0000256" key="1">
    <source>
        <dbReference type="SAM" id="Coils"/>
    </source>
</evidence>
<dbReference type="GeneID" id="36595730"/>
<feature type="domain" description="DUF6594" evidence="3">
    <location>
        <begin position="21"/>
        <end position="286"/>
    </location>
</feature>
<organism evidence="4 5">
    <name type="scientific">Hyaloscypha bicolor E</name>
    <dbReference type="NCBI Taxonomy" id="1095630"/>
    <lineage>
        <taxon>Eukaryota</taxon>
        <taxon>Fungi</taxon>
        <taxon>Dikarya</taxon>
        <taxon>Ascomycota</taxon>
        <taxon>Pezizomycotina</taxon>
        <taxon>Leotiomycetes</taxon>
        <taxon>Helotiales</taxon>
        <taxon>Hyaloscyphaceae</taxon>
        <taxon>Hyaloscypha</taxon>
        <taxon>Hyaloscypha bicolor</taxon>
    </lineage>
</organism>
<keyword evidence="2" id="KW-0812">Transmembrane</keyword>
<dbReference type="Proteomes" id="UP000235371">
    <property type="component" value="Unassembled WGS sequence"/>
</dbReference>
<gene>
    <name evidence="4" type="ORF">K444DRAFT_670664</name>
</gene>
<feature type="transmembrane region" description="Helical" evidence="2">
    <location>
        <begin position="274"/>
        <end position="294"/>
    </location>
</feature>
<dbReference type="InParanoid" id="A0A2J6SGG8"/>
<dbReference type="AlphaFoldDB" id="A0A2J6SGG8"/>
<dbReference type="STRING" id="1095630.A0A2J6SGG8"/>
<dbReference type="OrthoDB" id="5342093at2759"/>
<keyword evidence="1" id="KW-0175">Coiled coil</keyword>
<protein>
    <recommendedName>
        <fullName evidence="3">DUF6594 domain-containing protein</fullName>
    </recommendedName>
</protein>
<dbReference type="Pfam" id="PF20237">
    <property type="entry name" value="DUF6594"/>
    <property type="match status" value="1"/>
</dbReference>
<feature type="transmembrane region" description="Helical" evidence="2">
    <location>
        <begin position="216"/>
        <end position="241"/>
    </location>
</feature>
<evidence type="ECO:0000259" key="3">
    <source>
        <dbReference type="Pfam" id="PF20237"/>
    </source>
</evidence>
<dbReference type="EMBL" id="KZ613919">
    <property type="protein sequence ID" value="PMD49839.1"/>
    <property type="molecule type" value="Genomic_DNA"/>
</dbReference>